<dbReference type="GO" id="GO:0005829">
    <property type="term" value="C:cytosol"/>
    <property type="evidence" value="ECO:0007669"/>
    <property type="project" value="TreeGrafter"/>
</dbReference>
<dbReference type="AlphaFoldDB" id="C1C308"/>
<keyword evidence="2" id="KW-0472">Membrane</keyword>
<dbReference type="GO" id="GO:0009725">
    <property type="term" value="P:response to hormone"/>
    <property type="evidence" value="ECO:0007669"/>
    <property type="project" value="TreeGrafter"/>
</dbReference>
<dbReference type="GO" id="GO:0010181">
    <property type="term" value="F:FMN binding"/>
    <property type="evidence" value="ECO:0007669"/>
    <property type="project" value="InterPro"/>
</dbReference>
<dbReference type="Gene3D" id="3.40.50.360">
    <property type="match status" value="1"/>
</dbReference>
<dbReference type="GO" id="GO:0050660">
    <property type="term" value="F:flavin adenine dinucleotide binding"/>
    <property type="evidence" value="ECO:0007669"/>
    <property type="project" value="TreeGrafter"/>
</dbReference>
<evidence type="ECO:0000256" key="1">
    <source>
        <dbReference type="ARBA" id="ARBA00022630"/>
    </source>
</evidence>
<feature type="domain" description="Flavodoxin-like" evidence="3">
    <location>
        <begin position="101"/>
        <end position="212"/>
    </location>
</feature>
<evidence type="ECO:0000313" key="4">
    <source>
        <dbReference type="EMBL" id="ACO15661.1"/>
    </source>
</evidence>
<dbReference type="PROSITE" id="PS50902">
    <property type="entry name" value="FLAVODOXIN_LIKE"/>
    <property type="match status" value="1"/>
</dbReference>
<dbReference type="SUPFAM" id="SSF52218">
    <property type="entry name" value="Flavoproteins"/>
    <property type="match status" value="1"/>
</dbReference>
<feature type="transmembrane region" description="Helical" evidence="2">
    <location>
        <begin position="33"/>
        <end position="53"/>
    </location>
</feature>
<keyword evidence="1" id="KW-0285">Flavoprotein</keyword>
<dbReference type="EMBL" id="BT081237">
    <property type="protein sequence ID" value="ACO15661.1"/>
    <property type="molecule type" value="mRNA"/>
</dbReference>
<sequence>MDPLTYILLSSSSSSEESSQAMEMEASQEEESFLSPMDYVLLLLVCILGYWYFFKDDSTSITTANSFKFDLMPDNPSGLPGGGSESNKSFLSKMKNKKRRMVVFYGSQTGTAEEFAGRLANEGIRYGLKGVVADPEETDMEDLTKLGEVSDFLDGSPTLAVFCLATYGEGDPTDNAQEFFEWLQGGNVDLNTMTFAVSSRPSPETPPGKRYT</sequence>
<accession>C1C308</accession>
<keyword evidence="2" id="KW-1133">Transmembrane helix</keyword>
<organism evidence="4">
    <name type="scientific">Caligus clemensi</name>
    <name type="common">Sea louse</name>
    <dbReference type="NCBI Taxonomy" id="344056"/>
    <lineage>
        <taxon>Eukaryota</taxon>
        <taxon>Metazoa</taxon>
        <taxon>Ecdysozoa</taxon>
        <taxon>Arthropoda</taxon>
        <taxon>Crustacea</taxon>
        <taxon>Multicrustacea</taxon>
        <taxon>Hexanauplia</taxon>
        <taxon>Copepoda</taxon>
        <taxon>Siphonostomatoida</taxon>
        <taxon>Caligidae</taxon>
        <taxon>Caligus</taxon>
    </lineage>
</organism>
<dbReference type="GO" id="GO:0003958">
    <property type="term" value="F:NADPH-hemoprotein reductase activity"/>
    <property type="evidence" value="ECO:0007669"/>
    <property type="project" value="TreeGrafter"/>
</dbReference>
<reference evidence="4" key="1">
    <citation type="submission" date="2009-03" db="EMBL/GenBank/DDBJ databases">
        <title>Caligus clemensi ESTs and full-length cDNAs.</title>
        <authorList>
            <person name="Yasuike M."/>
            <person name="von Schalburg K."/>
            <person name="Cooper G."/>
            <person name="Leong J."/>
            <person name="Jones S.R.M."/>
            <person name="Koop B.F."/>
        </authorList>
    </citation>
    <scope>NUCLEOTIDE SEQUENCE</scope>
    <source>
        <tissue evidence="4">Whole</tissue>
    </source>
</reference>
<keyword evidence="2" id="KW-0812">Transmembrane</keyword>
<name>C1C308_CALCM</name>
<dbReference type="InterPro" id="IPR001094">
    <property type="entry name" value="Flavdoxin-like"/>
</dbReference>
<gene>
    <name evidence="4" type="primary">NCPR</name>
</gene>
<dbReference type="InterPro" id="IPR008254">
    <property type="entry name" value="Flavodoxin/NO_synth"/>
</dbReference>
<evidence type="ECO:0000259" key="3">
    <source>
        <dbReference type="PROSITE" id="PS50902"/>
    </source>
</evidence>
<dbReference type="PANTHER" id="PTHR19384">
    <property type="entry name" value="NITRIC OXIDE SYNTHASE-RELATED"/>
    <property type="match status" value="1"/>
</dbReference>
<evidence type="ECO:0000256" key="2">
    <source>
        <dbReference type="SAM" id="Phobius"/>
    </source>
</evidence>
<dbReference type="PRINTS" id="PR00369">
    <property type="entry name" value="FLAVODOXIN"/>
</dbReference>
<dbReference type="Pfam" id="PF00258">
    <property type="entry name" value="Flavodoxin_1"/>
    <property type="match status" value="1"/>
</dbReference>
<protein>
    <submittedName>
        <fullName evidence="4">NADPH--cytochrome P450 reductase</fullName>
    </submittedName>
</protein>
<dbReference type="PANTHER" id="PTHR19384:SF17">
    <property type="entry name" value="NADPH--CYTOCHROME P450 REDUCTASE"/>
    <property type="match status" value="1"/>
</dbReference>
<proteinExistence type="evidence at transcript level"/>
<dbReference type="InterPro" id="IPR029039">
    <property type="entry name" value="Flavoprotein-like_sf"/>
</dbReference>